<evidence type="ECO:0000313" key="3">
    <source>
        <dbReference type="Proteomes" id="UP001203972"/>
    </source>
</evidence>
<dbReference type="InterPro" id="IPR041183">
    <property type="entry name" value="Cyclophilin-like"/>
</dbReference>
<dbReference type="Pfam" id="PF18050">
    <property type="entry name" value="Cyclophil_like2"/>
    <property type="match status" value="2"/>
</dbReference>
<dbReference type="RefSeq" id="WP_008817536.1">
    <property type="nucleotide sequence ID" value="NZ_JAHPYH010000076.1"/>
</dbReference>
<dbReference type="AlphaFoldDB" id="A0AAP2XUM0"/>
<name>A0AAP2XUM0_CLOIN</name>
<evidence type="ECO:0000313" key="2">
    <source>
        <dbReference type="EMBL" id="MCR0235345.1"/>
    </source>
</evidence>
<reference evidence="2" key="1">
    <citation type="journal article" date="2022" name="Clin. Infect. Dis.">
        <title>Association between Clostridium innocuum and antibiotic-associated diarrhea in adults and children: A cross-sectional study and comparative genomics analysis.</title>
        <authorList>
            <person name="Cherny K.E."/>
            <person name="Muscat E.B."/>
            <person name="Balaji A."/>
            <person name="Mukherjee J."/>
            <person name="Ozer E.A."/>
            <person name="Angarone M.P."/>
            <person name="Hauser A.R."/>
            <person name="Sichel J.S."/>
            <person name="Amponsah E."/>
            <person name="Kociolek L.K."/>
        </authorList>
    </citation>
    <scope>NUCLEOTIDE SEQUENCE</scope>
    <source>
        <strain evidence="2">NU1-AC-029v</strain>
    </source>
</reference>
<dbReference type="Gene3D" id="2.40.100.20">
    <property type="match status" value="2"/>
</dbReference>
<accession>A0AAP2XUM0</accession>
<gene>
    <name evidence="2" type="ORF">MKC95_21490</name>
</gene>
<dbReference type="Proteomes" id="UP001203972">
    <property type="component" value="Unassembled WGS sequence"/>
</dbReference>
<dbReference type="SUPFAM" id="SSF50891">
    <property type="entry name" value="Cyclophilin-like"/>
    <property type="match status" value="2"/>
</dbReference>
<dbReference type="InterPro" id="IPR029000">
    <property type="entry name" value="Cyclophilin-like_dom_sf"/>
</dbReference>
<dbReference type="EMBL" id="JAKTMA010000061">
    <property type="protein sequence ID" value="MCR0235345.1"/>
    <property type="molecule type" value="Genomic_DNA"/>
</dbReference>
<feature type="domain" description="Cyclophilin-like" evidence="1">
    <location>
        <begin position="186"/>
        <end position="289"/>
    </location>
</feature>
<evidence type="ECO:0000259" key="1">
    <source>
        <dbReference type="Pfam" id="PF18050"/>
    </source>
</evidence>
<feature type="domain" description="Cyclophilin-like" evidence="1">
    <location>
        <begin position="59"/>
        <end position="161"/>
    </location>
</feature>
<comment type="caution">
    <text evidence="2">The sequence shown here is derived from an EMBL/GenBank/DDBJ whole genome shotgun (WGS) entry which is preliminary data.</text>
</comment>
<protein>
    <submittedName>
        <fullName evidence="2">Cyclophilin-like fold protein</fullName>
    </submittedName>
</protein>
<organism evidence="2 3">
    <name type="scientific">Clostridium innocuum</name>
    <dbReference type="NCBI Taxonomy" id="1522"/>
    <lineage>
        <taxon>Bacteria</taxon>
        <taxon>Bacillati</taxon>
        <taxon>Bacillota</taxon>
        <taxon>Clostridia</taxon>
        <taxon>Eubacteriales</taxon>
        <taxon>Clostridiaceae</taxon>
        <taxon>Clostridium</taxon>
    </lineage>
</organism>
<proteinExistence type="predicted"/>
<sequence>MEIKVWYMKNHFIKILAVMGLLLCAGCTRQRQTAGKNNPTDRGTVKEESTMEIMIQDEHDTTVRFVLFSSPAAKSFYEQLPLRVNVEDYSDNEKIFHPLKELETQDTPQAVASSGTLAYYKPWNNIVLFYENGQPSDTLYALGEAVSGKDNIKRLQGMINITKYKNNTVSQKQKVKEEQRRVKALIGTKTFTLSLHDSESARAFLKRFPMTVTIQELNGNELFAYMDENLPTDAQRATKIHTGDVKLFGRDCPMLFYKDFATAYSYTSLGKVDDAEALAQAWKEGNKEVIFTY</sequence>